<evidence type="ECO:0000313" key="1">
    <source>
        <dbReference type="EMBL" id="AHJ11885.1"/>
    </source>
</evidence>
<dbReference type="EMBL" id="CP007201">
    <property type="protein sequence ID" value="AHJ11885.1"/>
    <property type="molecule type" value="Genomic_DNA"/>
</dbReference>
<dbReference type="Proteomes" id="UP000019322">
    <property type="component" value="Chromosome"/>
</dbReference>
<organism evidence="1 2">
    <name type="scientific">Sulfurospirillum multivorans (strain DM 12446 / JCM 15788 / NBRC 109480)</name>
    <dbReference type="NCBI Taxonomy" id="1150621"/>
    <lineage>
        <taxon>Bacteria</taxon>
        <taxon>Pseudomonadati</taxon>
        <taxon>Campylobacterota</taxon>
        <taxon>Epsilonproteobacteria</taxon>
        <taxon>Campylobacterales</taxon>
        <taxon>Sulfurospirillaceae</taxon>
        <taxon>Sulfurospirillum</taxon>
    </lineage>
</organism>
<reference evidence="1 2" key="1">
    <citation type="journal article" date="2014" name="Environ. Microbiol.">
        <title>Insights into organohalide respiration and the versatile catabolism of Sulfurospirillum multivorans gained from comparative genomics and physiological studies.</title>
        <authorList>
            <person name="Goris T."/>
            <person name="Schubert T."/>
            <person name="Gadkari J."/>
            <person name="Wubet T."/>
            <person name="Tarkka M."/>
            <person name="Buscot F."/>
            <person name="Adrian L."/>
            <person name="Diekert G."/>
        </authorList>
    </citation>
    <scope>NUCLEOTIDE SEQUENCE [LARGE SCALE GENOMIC DNA]</scope>
    <source>
        <strain evidence="2">DM 12446 / JCM 15788 / NBRC 109480</strain>
    </source>
</reference>
<dbReference type="KEGG" id="smul:SMUL_0610"/>
<evidence type="ECO:0008006" key="3">
    <source>
        <dbReference type="Google" id="ProtNLM"/>
    </source>
</evidence>
<dbReference type="RefSeq" id="WP_025343794.1">
    <property type="nucleotide sequence ID" value="NZ_CP007201.1"/>
</dbReference>
<dbReference type="InterPro" id="IPR014942">
    <property type="entry name" value="AbiEii"/>
</dbReference>
<name>A0AA86AJJ3_SULMK</name>
<dbReference type="Gene3D" id="3.10.450.620">
    <property type="entry name" value="JHP933, nucleotidyltransferase-like core domain"/>
    <property type="match status" value="1"/>
</dbReference>
<evidence type="ECO:0000313" key="2">
    <source>
        <dbReference type="Proteomes" id="UP000019322"/>
    </source>
</evidence>
<proteinExistence type="predicted"/>
<accession>A0AA86AJJ3</accession>
<protein>
    <recommendedName>
        <fullName evidence="3">Nucleotidyl transferase</fullName>
    </recommendedName>
</protein>
<dbReference type="AlphaFoldDB" id="A0AA86AJJ3"/>
<sequence length="217" mass="24699">MYDFSKQANMLALAIDALRSIGIYEDASLGGGTALSAYYWEHRYSTDIDLFIDNSNTLNDIRAYFASLHVKYDIRFPGHYVEVHLSPSEKIQFFETTPRTNAPRVCTNLWGFENVYIESIEEILSKKIRFRGDKGNTRDIFDIALGMSKNPLLIQDSLAGGAFSKEHLSALKKALEVIVTSKDLMQIYEMEIDFIDPAPQYKELALHAPKFLLEELS</sequence>
<gene>
    <name evidence="1" type="ORF">SMUL_0610</name>
</gene>
<dbReference type="Pfam" id="PF08843">
    <property type="entry name" value="AbiEii"/>
    <property type="match status" value="1"/>
</dbReference>